<dbReference type="SUPFAM" id="SSF56300">
    <property type="entry name" value="Metallo-dependent phosphatases"/>
    <property type="match status" value="1"/>
</dbReference>
<dbReference type="RefSeq" id="WP_066593570.1">
    <property type="nucleotide sequence ID" value="NZ_CAJTBZ010000032.1"/>
</dbReference>
<organism evidence="10 11">
    <name type="scientific">Turicimonas muris</name>
    <dbReference type="NCBI Taxonomy" id="1796652"/>
    <lineage>
        <taxon>Bacteria</taxon>
        <taxon>Pseudomonadati</taxon>
        <taxon>Pseudomonadota</taxon>
        <taxon>Betaproteobacteria</taxon>
        <taxon>Burkholderiales</taxon>
        <taxon>Sutterellaceae</taxon>
        <taxon>Turicimonas</taxon>
    </lineage>
</organism>
<feature type="domain" description="Nuclease SbcCD subunit D C-terminal" evidence="9">
    <location>
        <begin position="281"/>
        <end position="375"/>
    </location>
</feature>
<dbReference type="Pfam" id="PF00149">
    <property type="entry name" value="Metallophos"/>
    <property type="match status" value="1"/>
</dbReference>
<evidence type="ECO:0000256" key="1">
    <source>
        <dbReference type="ARBA" id="ARBA00010555"/>
    </source>
</evidence>
<evidence type="ECO:0000256" key="2">
    <source>
        <dbReference type="ARBA" id="ARBA00011322"/>
    </source>
</evidence>
<dbReference type="Pfam" id="PF12320">
    <property type="entry name" value="SbcD_C"/>
    <property type="match status" value="1"/>
</dbReference>
<comment type="similarity">
    <text evidence="1 7">Belongs to the SbcD family.</text>
</comment>
<evidence type="ECO:0000259" key="8">
    <source>
        <dbReference type="Pfam" id="PF00149"/>
    </source>
</evidence>
<protein>
    <recommendedName>
        <fullName evidence="3 7">Nuclease SbcCD subunit D</fullName>
    </recommendedName>
</protein>
<evidence type="ECO:0000256" key="5">
    <source>
        <dbReference type="ARBA" id="ARBA00022801"/>
    </source>
</evidence>
<dbReference type="Proteomes" id="UP000214610">
    <property type="component" value="Unassembled WGS sequence"/>
</dbReference>
<dbReference type="GO" id="GO:0004519">
    <property type="term" value="F:endonuclease activity"/>
    <property type="evidence" value="ECO:0007669"/>
    <property type="project" value="UniProtKB-KW"/>
</dbReference>
<comment type="function">
    <text evidence="7">SbcCD cleaves DNA hairpin structures. These structures can inhibit DNA replication and are intermediates in certain DNA recombination reactions. The complex acts as a 3'-&gt;5' double strand exonuclease that can open hairpins. It also has a 5' single-strand endonuclease activity.</text>
</comment>
<keyword evidence="11" id="KW-1185">Reference proteome</keyword>
<keyword evidence="5 7" id="KW-0378">Hydrolase</keyword>
<dbReference type="CDD" id="cd00840">
    <property type="entry name" value="MPP_Mre11_N"/>
    <property type="match status" value="1"/>
</dbReference>
<evidence type="ECO:0000313" key="11">
    <source>
        <dbReference type="Proteomes" id="UP000214610"/>
    </source>
</evidence>
<dbReference type="GO" id="GO:0006260">
    <property type="term" value="P:DNA replication"/>
    <property type="evidence" value="ECO:0007669"/>
    <property type="project" value="UniProtKB-KW"/>
</dbReference>
<sequence>MRLLHTSDWHLGKKLADRPRKEVFVQFLNWLLKVLKEEKIDLLLIAGDVFDVTMPSHEAQELYYEFLARAVKTECRNIVVIAGNHDSASFLEAPEHLLKFLNIYVVGEAEGDPKKEVIDIRKESGEVEAVVCAIPFLKEKNLYVMGRDDELSSRDELIVESTKAHFASVVQEGIRVRGDKKVPLIGTGHLFVAGADVSDSERQLYIGSLGRLPKTILPEELDYVGLGHIHKPQTVGGDISRNYSGSPIALDFSEGSQQKLVRIVDFEEGKAEVRNLNVPEFEKLSLITGSQEELETKLRNLVQKGERCLVRAEHTGTMPAKDLSGRLKNIAEGTPVEVVHIRDLAKKQYYLSSMVTEEFVHEMTPESVFEKLLEDCYGLKSGAEDLDEERKQEIRELRECYQEILQEIRSGS</sequence>
<evidence type="ECO:0000256" key="6">
    <source>
        <dbReference type="ARBA" id="ARBA00022839"/>
    </source>
</evidence>
<evidence type="ECO:0000259" key="9">
    <source>
        <dbReference type="Pfam" id="PF12320"/>
    </source>
</evidence>
<keyword evidence="7" id="KW-0233">DNA recombination</keyword>
<dbReference type="GO" id="GO:0008408">
    <property type="term" value="F:3'-5' exonuclease activity"/>
    <property type="evidence" value="ECO:0007669"/>
    <property type="project" value="InterPro"/>
</dbReference>
<dbReference type="InterPro" id="IPR029052">
    <property type="entry name" value="Metallo-depent_PP-like"/>
</dbReference>
<dbReference type="Gene3D" id="3.60.21.10">
    <property type="match status" value="1"/>
</dbReference>
<keyword evidence="7" id="KW-0255">Endonuclease</keyword>
<name>A0A227KCK4_9BURK</name>
<evidence type="ECO:0000313" key="10">
    <source>
        <dbReference type="EMBL" id="OXE44172.1"/>
    </source>
</evidence>
<comment type="caution">
    <text evidence="10">The sequence shown here is derived from an EMBL/GenBank/DDBJ whole genome shotgun (WGS) entry which is preliminary data.</text>
</comment>
<dbReference type="InterPro" id="IPR004593">
    <property type="entry name" value="SbcD"/>
</dbReference>
<feature type="domain" description="Calcineurin-like phosphoesterase" evidence="8">
    <location>
        <begin position="1"/>
        <end position="231"/>
    </location>
</feature>
<dbReference type="InterPro" id="IPR050535">
    <property type="entry name" value="DNA_Repair-Maintenance_Comp"/>
</dbReference>
<dbReference type="InterPro" id="IPR026843">
    <property type="entry name" value="SbcD_C"/>
</dbReference>
<dbReference type="GeneID" id="78361792"/>
<dbReference type="InterPro" id="IPR041796">
    <property type="entry name" value="Mre11_N"/>
</dbReference>
<dbReference type="PANTHER" id="PTHR30337">
    <property type="entry name" value="COMPONENT OF ATP-DEPENDENT DSDNA EXONUCLEASE"/>
    <property type="match status" value="1"/>
</dbReference>
<keyword evidence="4 7" id="KW-0540">Nuclease</keyword>
<evidence type="ECO:0000256" key="7">
    <source>
        <dbReference type="RuleBase" id="RU363069"/>
    </source>
</evidence>
<comment type="subunit">
    <text evidence="2 7">Heterodimer of SbcC and SbcD.</text>
</comment>
<dbReference type="InterPro" id="IPR004843">
    <property type="entry name" value="Calcineurin-like_PHP"/>
</dbReference>
<dbReference type="NCBIfam" id="TIGR00619">
    <property type="entry name" value="sbcd"/>
    <property type="match status" value="1"/>
</dbReference>
<dbReference type="AlphaFoldDB" id="A0A227KCK4"/>
<evidence type="ECO:0000256" key="3">
    <source>
        <dbReference type="ARBA" id="ARBA00013365"/>
    </source>
</evidence>
<reference evidence="11" key="1">
    <citation type="submission" date="2017-05" db="EMBL/GenBank/DDBJ databases">
        <title>Improved OligoMM genomes.</title>
        <authorList>
            <person name="Garzetti D."/>
        </authorList>
    </citation>
    <scope>NUCLEOTIDE SEQUENCE [LARGE SCALE GENOMIC DNA]</scope>
    <source>
        <strain evidence="11">YL45</strain>
    </source>
</reference>
<dbReference type="PANTHER" id="PTHR30337:SF0">
    <property type="entry name" value="NUCLEASE SBCCD SUBUNIT D"/>
    <property type="match status" value="1"/>
</dbReference>
<gene>
    <name evidence="7" type="primary">sbcD</name>
    <name evidence="10" type="ORF">ADH67_12905</name>
</gene>
<keyword evidence="7" id="KW-0235">DNA replication</keyword>
<proteinExistence type="inferred from homology"/>
<dbReference type="EMBL" id="NHMP01000016">
    <property type="protein sequence ID" value="OXE44172.1"/>
    <property type="molecule type" value="Genomic_DNA"/>
</dbReference>
<keyword evidence="6 7" id="KW-0269">Exonuclease</keyword>
<accession>A0A227KCK4</accession>
<evidence type="ECO:0000256" key="4">
    <source>
        <dbReference type="ARBA" id="ARBA00022722"/>
    </source>
</evidence>
<dbReference type="GO" id="GO:0006310">
    <property type="term" value="P:DNA recombination"/>
    <property type="evidence" value="ECO:0007669"/>
    <property type="project" value="UniProtKB-KW"/>
</dbReference>